<sequence length="53" mass="6022">MICDLMPLGHVQLLKLLISVFIPHSKCKDQIEPKVQLKTSICKLMKYPQISGN</sequence>
<evidence type="ECO:0000313" key="1">
    <source>
        <dbReference type="EMBL" id="MPM76657.1"/>
    </source>
</evidence>
<comment type="caution">
    <text evidence="1">The sequence shown here is derived from an EMBL/GenBank/DDBJ whole genome shotgun (WGS) entry which is preliminary data.</text>
</comment>
<reference evidence="1" key="1">
    <citation type="submission" date="2019-08" db="EMBL/GenBank/DDBJ databases">
        <authorList>
            <person name="Kucharzyk K."/>
            <person name="Murdoch R.W."/>
            <person name="Higgins S."/>
            <person name="Loffler F."/>
        </authorList>
    </citation>
    <scope>NUCLEOTIDE SEQUENCE</scope>
</reference>
<name>A0A645CI96_9ZZZZ</name>
<protein>
    <submittedName>
        <fullName evidence="1">Uncharacterized protein</fullName>
    </submittedName>
</protein>
<organism evidence="1">
    <name type="scientific">bioreactor metagenome</name>
    <dbReference type="NCBI Taxonomy" id="1076179"/>
    <lineage>
        <taxon>unclassified sequences</taxon>
        <taxon>metagenomes</taxon>
        <taxon>ecological metagenomes</taxon>
    </lineage>
</organism>
<dbReference type="EMBL" id="VSSQ01027414">
    <property type="protein sequence ID" value="MPM76657.1"/>
    <property type="molecule type" value="Genomic_DNA"/>
</dbReference>
<dbReference type="AlphaFoldDB" id="A0A645CI96"/>
<gene>
    <name evidence="1" type="ORF">SDC9_123656</name>
</gene>
<accession>A0A645CI96</accession>
<proteinExistence type="predicted"/>